<dbReference type="InterPro" id="IPR000033">
    <property type="entry name" value="LDLR_classB_rpt"/>
</dbReference>
<evidence type="ECO:0000256" key="4">
    <source>
        <dbReference type="SAM" id="Phobius"/>
    </source>
</evidence>
<dbReference type="SMART" id="SM00135">
    <property type="entry name" value="LY"/>
    <property type="match status" value="8"/>
</dbReference>
<feature type="region of interest" description="Disordered" evidence="3">
    <location>
        <begin position="851"/>
        <end position="888"/>
    </location>
</feature>
<keyword evidence="6" id="KW-1185">Reference proteome</keyword>
<feature type="transmembrane region" description="Helical" evidence="4">
    <location>
        <begin position="754"/>
        <end position="778"/>
    </location>
</feature>
<organism evidence="5 6">
    <name type="scientific">Mythimna separata</name>
    <name type="common">Oriental armyworm</name>
    <name type="synonym">Pseudaletia separata</name>
    <dbReference type="NCBI Taxonomy" id="271217"/>
    <lineage>
        <taxon>Eukaryota</taxon>
        <taxon>Metazoa</taxon>
        <taxon>Ecdysozoa</taxon>
        <taxon>Arthropoda</taxon>
        <taxon>Hexapoda</taxon>
        <taxon>Insecta</taxon>
        <taxon>Pterygota</taxon>
        <taxon>Neoptera</taxon>
        <taxon>Endopterygota</taxon>
        <taxon>Lepidoptera</taxon>
        <taxon>Glossata</taxon>
        <taxon>Ditrysia</taxon>
        <taxon>Noctuoidea</taxon>
        <taxon>Noctuidae</taxon>
        <taxon>Noctuinae</taxon>
        <taxon>Hadenini</taxon>
        <taxon>Mythimna</taxon>
    </lineage>
</organism>
<dbReference type="GO" id="GO:0017147">
    <property type="term" value="F:Wnt-protein binding"/>
    <property type="evidence" value="ECO:0007669"/>
    <property type="project" value="TreeGrafter"/>
</dbReference>
<sequence>MTPSNSRVRVCQVARKRCAVLHKLPSDAKVGLGGHRLQVAVDWVTGNVYFVDMTPSNSRVRVCHVARKRCAVLQKLPSDAKITALVVDPSAGRMFYCVTRGLESVVWSASLAGRHMKDLTTVRNCTGLAADSFKRQLYVAETGPAHIIRMDYEGEGQNDHRLPVTDLAADFFKRQLYVAETGPAHIIRMDYEGEGQIDHRLPVTGLAADSFKRQLYVAKTGPAHIIRMDYEGEGQIDHRLPVTGLAADSFKRQLYVAETGPAHIIRMDYEGEGQNDHRLPVTGLAADSFKRQLYVAETGPAHIIRMDYEGEGHKKILADHPQLQAPHGLAIFEEHIYYLVANSFRLSRCLIFGPQHCETFIYRVLDANTFVLRHESLESLVTIKKILADHPQLQAPHGLAIFEEHIYYLVANSFRLSRCLIFGPQHCETFIYRVFDANTFELRHESLTCDNVCVKKILADHPQLQAPHGLAIFEEHIYYLVANSFRLSRCLIFGPQHCETFIYRVFDANTFVLRHESLTCDNVCVLEEDGHKCFKKILADHPQLQAPHGLAIFEEHIYYLVANSFRLSRCLIFGPQHCETFIYRVFDANTFVLRHETLTCDNVCVLEEDGSQMFECWRKMGPKCFKKILADHPQLQAPHGLAIFEEHIYYLVANSFRLSRCLIFGPQHCETFIYRVFDANTFVLRHESVQRDDVENECDAITCDHVCVLEEDGAKCLCDDGSLVKSGECRKMDKKDLPLFNGWSYEDLMTAHSVTFTVIFAVLGLVVVYLCVFVYYHFVYVPKRNRQSAYTEVRFQNTSMDNEPFPTDATVQMNTSSASGPPHEFVNPLQFVRNMWHTSFRKQTRPNITTELPFDVPAPASPPQQDLSDTESDLDERDSNRIIRNINK</sequence>
<protein>
    <recommendedName>
        <fullName evidence="7">Vitellogenin receptor</fullName>
    </recommendedName>
</protein>
<dbReference type="EMBL" id="JARGEI010000023">
    <property type="protein sequence ID" value="KAJ8710321.1"/>
    <property type="molecule type" value="Genomic_DNA"/>
</dbReference>
<evidence type="ECO:0000256" key="2">
    <source>
        <dbReference type="ARBA" id="ARBA00022737"/>
    </source>
</evidence>
<evidence type="ECO:0000313" key="6">
    <source>
        <dbReference type="Proteomes" id="UP001231518"/>
    </source>
</evidence>
<dbReference type="GO" id="GO:0005886">
    <property type="term" value="C:plasma membrane"/>
    <property type="evidence" value="ECO:0007669"/>
    <property type="project" value="TreeGrafter"/>
</dbReference>
<accession>A0AAD7YCB5</accession>
<evidence type="ECO:0000256" key="3">
    <source>
        <dbReference type="SAM" id="MobiDB-lite"/>
    </source>
</evidence>
<dbReference type="InterPro" id="IPR011042">
    <property type="entry name" value="6-blade_b-propeller_TolB-like"/>
</dbReference>
<dbReference type="AlphaFoldDB" id="A0AAD7YCB5"/>
<dbReference type="GO" id="GO:0060070">
    <property type="term" value="P:canonical Wnt signaling pathway"/>
    <property type="evidence" value="ECO:0007669"/>
    <property type="project" value="TreeGrafter"/>
</dbReference>
<evidence type="ECO:0000256" key="1">
    <source>
        <dbReference type="ARBA" id="ARBA00022536"/>
    </source>
</evidence>
<dbReference type="Proteomes" id="UP001231518">
    <property type="component" value="Chromosome 23"/>
</dbReference>
<dbReference type="GO" id="GO:0042813">
    <property type="term" value="F:Wnt receptor activity"/>
    <property type="evidence" value="ECO:0007669"/>
    <property type="project" value="TreeGrafter"/>
</dbReference>
<keyword evidence="4" id="KW-0812">Transmembrane</keyword>
<dbReference type="InterPro" id="IPR050778">
    <property type="entry name" value="Cueball_EGF_LRP_Nidogen"/>
</dbReference>
<dbReference type="PANTHER" id="PTHR46513">
    <property type="entry name" value="VITELLOGENIN RECEPTOR-LIKE PROTEIN-RELATED-RELATED"/>
    <property type="match status" value="1"/>
</dbReference>
<dbReference type="Gene3D" id="2.120.10.30">
    <property type="entry name" value="TolB, C-terminal domain"/>
    <property type="match status" value="3"/>
</dbReference>
<gene>
    <name evidence="5" type="ORF">PYW07_009687</name>
</gene>
<name>A0AAD7YCB5_MYTSE</name>
<keyword evidence="4" id="KW-0472">Membrane</keyword>
<dbReference type="PANTHER" id="PTHR46513:SF13">
    <property type="entry name" value="EGF-LIKE DOMAIN-CONTAINING PROTEIN"/>
    <property type="match status" value="1"/>
</dbReference>
<keyword evidence="1" id="KW-0245">EGF-like domain</keyword>
<dbReference type="SUPFAM" id="SSF63825">
    <property type="entry name" value="YWTD domain"/>
    <property type="match status" value="2"/>
</dbReference>
<evidence type="ECO:0000313" key="5">
    <source>
        <dbReference type="EMBL" id="KAJ8710321.1"/>
    </source>
</evidence>
<comment type="caution">
    <text evidence="5">The sequence shown here is derived from an EMBL/GenBank/DDBJ whole genome shotgun (WGS) entry which is preliminary data.</text>
</comment>
<keyword evidence="4" id="KW-1133">Transmembrane helix</keyword>
<proteinExistence type="predicted"/>
<evidence type="ECO:0008006" key="7">
    <source>
        <dbReference type="Google" id="ProtNLM"/>
    </source>
</evidence>
<keyword evidence="2" id="KW-0677">Repeat</keyword>
<reference evidence="5" key="1">
    <citation type="submission" date="2023-03" db="EMBL/GenBank/DDBJ databases">
        <title>Chromosome-level genomes of two armyworms, Mythimna separata and Mythimna loreyi, provide insights into the biosynthesis and reception of sex pheromones.</title>
        <authorList>
            <person name="Zhao H."/>
        </authorList>
    </citation>
    <scope>NUCLEOTIDE SEQUENCE</scope>
    <source>
        <strain evidence="5">BeijingLab</strain>
        <tissue evidence="5">Pupa</tissue>
    </source>
</reference>